<dbReference type="GO" id="GO:0019509">
    <property type="term" value="P:L-methionine salvage from methylthioadenosine"/>
    <property type="evidence" value="ECO:0007669"/>
    <property type="project" value="UniProtKB-UniRule"/>
</dbReference>
<dbReference type="GO" id="GO:0046523">
    <property type="term" value="F:S-methyl-5-thioribose-1-phosphate isomerase activity"/>
    <property type="evidence" value="ECO:0007669"/>
    <property type="project" value="UniProtKB-UniRule"/>
</dbReference>
<dbReference type="RefSeq" id="WP_061916982.1">
    <property type="nucleotide sequence ID" value="NZ_DF967971.1"/>
</dbReference>
<dbReference type="EMBL" id="LGHJ01000029">
    <property type="protein sequence ID" value="KPL70821.1"/>
    <property type="molecule type" value="Genomic_DNA"/>
</dbReference>
<dbReference type="PANTHER" id="PTHR43475">
    <property type="entry name" value="METHYLTHIORIBOSE-1-PHOSPHATE ISOMERASE"/>
    <property type="match status" value="1"/>
</dbReference>
<dbReference type="InterPro" id="IPR011559">
    <property type="entry name" value="Initiation_fac_2B_a/b/d"/>
</dbReference>
<dbReference type="SUPFAM" id="SSF100950">
    <property type="entry name" value="NagB/RpiA/CoA transferase-like"/>
    <property type="match status" value="1"/>
</dbReference>
<keyword evidence="3" id="KW-0486">Methionine biosynthesis</keyword>
<feature type="binding site" evidence="3">
    <location>
        <position position="92"/>
    </location>
    <ligand>
        <name>substrate</name>
    </ligand>
</feature>
<dbReference type="HAMAP" id="MF_01678">
    <property type="entry name" value="Salvage_MtnA"/>
    <property type="match status" value="1"/>
</dbReference>
<keyword evidence="3" id="KW-0028">Amino-acid biosynthesis</keyword>
<dbReference type="STRING" id="360411.AC812_16920"/>
<evidence type="ECO:0000313" key="4">
    <source>
        <dbReference type="EMBL" id="KPL70821.1"/>
    </source>
</evidence>
<dbReference type="Gene3D" id="1.20.120.420">
    <property type="entry name" value="translation initiation factor eif-2b, domain 1"/>
    <property type="match status" value="1"/>
</dbReference>
<comment type="function">
    <text evidence="3">Catalyzes the interconversion of methylthioribose-1-phosphate (MTR-1-P) into methylthioribulose-1-phosphate (MTRu-1-P).</text>
</comment>
<protein>
    <recommendedName>
        <fullName evidence="3">Methylthioribose-1-phosphate isomerase</fullName>
        <shortName evidence="3">M1Pi</shortName>
        <shortName evidence="3">MTR-1-P isomerase</shortName>
        <ecNumber evidence="3">5.3.1.23</ecNumber>
    </recommendedName>
    <alternativeName>
        <fullName evidence="3">S-methyl-5-thioribose-1-phosphate isomerase</fullName>
    </alternativeName>
</protein>
<dbReference type="PATRIC" id="fig|360411.5.peg.1178"/>
<keyword evidence="5" id="KW-1185">Reference proteome</keyword>
<keyword evidence="1 3" id="KW-0413">Isomerase</keyword>
<dbReference type="InterPro" id="IPR027363">
    <property type="entry name" value="M1Pi_N"/>
</dbReference>
<dbReference type="NCBIfam" id="TIGR00512">
    <property type="entry name" value="salvage_mtnA"/>
    <property type="match status" value="1"/>
</dbReference>
<feature type="binding site" evidence="3">
    <location>
        <begin position="249"/>
        <end position="250"/>
    </location>
    <ligand>
        <name>substrate</name>
    </ligand>
</feature>
<dbReference type="NCBIfam" id="TIGR00524">
    <property type="entry name" value="eIF-2B_rel"/>
    <property type="match status" value="1"/>
</dbReference>
<proteinExistence type="inferred from homology"/>
<reference evidence="4 5" key="1">
    <citation type="submission" date="2015-07" db="EMBL/GenBank/DDBJ databases">
        <title>Draft genome of Bellilinea caldifistulae DSM 17877.</title>
        <authorList>
            <person name="Hemp J."/>
            <person name="Ward L.M."/>
            <person name="Pace L.A."/>
            <person name="Fischer W.W."/>
        </authorList>
    </citation>
    <scope>NUCLEOTIDE SEQUENCE [LARGE SCALE GENOMIC DNA]</scope>
    <source>
        <strain evidence="4 5">GOMI-1</strain>
    </source>
</reference>
<dbReference type="InterPro" id="IPR037171">
    <property type="entry name" value="NagB/RpiA_transferase-like"/>
</dbReference>
<evidence type="ECO:0000256" key="2">
    <source>
        <dbReference type="ARBA" id="ARBA00052401"/>
    </source>
</evidence>
<dbReference type="OrthoDB" id="9803436at2"/>
<dbReference type="FunFam" id="1.20.120.420:FF:000003">
    <property type="entry name" value="Methylthioribose-1-phosphate isomerase"/>
    <property type="match status" value="1"/>
</dbReference>
<evidence type="ECO:0000256" key="1">
    <source>
        <dbReference type="ARBA" id="ARBA00023235"/>
    </source>
</evidence>
<dbReference type="EC" id="5.3.1.23" evidence="3"/>
<name>A0A0P6X944_9CHLR</name>
<feature type="binding site" evidence="3">
    <location>
        <begin position="49"/>
        <end position="51"/>
    </location>
    <ligand>
        <name>substrate</name>
    </ligand>
</feature>
<dbReference type="NCBIfam" id="NF004326">
    <property type="entry name" value="PRK05720.1"/>
    <property type="match status" value="1"/>
</dbReference>
<dbReference type="Proteomes" id="UP000050514">
    <property type="component" value="Unassembled WGS sequence"/>
</dbReference>
<sequence>MSSYRTLQWDDRTNTLVLLDQRFLPHRIQFVTCGDEQQTAEAIRNMTIRGAPAIGAAAAFGLALAAFRCTSSNPQEIRERIENAARQLASARPTAVNLQWALTRVLNKLATAEGNPEDLRKLILEEAIQIAEEDVQINKKIGLNALQILPEEINFIHHCNTGALATVDYGTALGIIRTAHEHGRKVFVFVDETRPRLQGAKLTAWELQQLGIPFKVIVDGASGFVMKRFRIDAVVVGCDRVAANGDTANKIGTYNLALAAKAHGVPFYVACPTSTIDLRITSGDQIPIEEREAEEITHLEGTPICPQGTAVFNPAFDVTPAELITAIITENGVCYPPFIHSLSGVVHPA</sequence>
<comment type="similarity">
    <text evidence="3">Belongs to the EIF-2B alpha/beta/delta subunits family. MtnA subfamily.</text>
</comment>
<dbReference type="Pfam" id="PF01008">
    <property type="entry name" value="IF-2B"/>
    <property type="match status" value="1"/>
</dbReference>
<feature type="active site" description="Proton donor" evidence="3">
    <location>
        <position position="239"/>
    </location>
</feature>
<dbReference type="InterPro" id="IPR000649">
    <property type="entry name" value="IF-2B-related"/>
</dbReference>
<comment type="pathway">
    <text evidence="3">Amino-acid biosynthesis; L-methionine biosynthesis via salvage pathway; L-methionine from S-methyl-5-thio-alpha-D-ribose 1-phosphate: step 1/6.</text>
</comment>
<dbReference type="FunFam" id="3.40.50.10470:FF:000006">
    <property type="entry name" value="Methylthioribose-1-phosphate isomerase"/>
    <property type="match status" value="1"/>
</dbReference>
<evidence type="ECO:0000256" key="3">
    <source>
        <dbReference type="HAMAP-Rule" id="MF_01678"/>
    </source>
</evidence>
<comment type="catalytic activity">
    <reaction evidence="2 3">
        <text>5-(methylsulfanyl)-alpha-D-ribose 1-phosphate = 5-(methylsulfanyl)-D-ribulose 1-phosphate</text>
        <dbReference type="Rhea" id="RHEA:19989"/>
        <dbReference type="ChEBI" id="CHEBI:58533"/>
        <dbReference type="ChEBI" id="CHEBI:58548"/>
        <dbReference type="EC" id="5.3.1.23"/>
    </reaction>
</comment>
<feature type="site" description="Transition state stabilizer" evidence="3">
    <location>
        <position position="159"/>
    </location>
</feature>
<evidence type="ECO:0000313" key="5">
    <source>
        <dbReference type="Proteomes" id="UP000050514"/>
    </source>
</evidence>
<dbReference type="InterPro" id="IPR042529">
    <property type="entry name" value="IF_2B-like_C"/>
</dbReference>
<feature type="binding site" evidence="3">
    <location>
        <position position="198"/>
    </location>
    <ligand>
        <name>substrate</name>
    </ligand>
</feature>
<dbReference type="Gene3D" id="3.40.50.10470">
    <property type="entry name" value="Translation initiation factor eif-2b, domain 2"/>
    <property type="match status" value="1"/>
</dbReference>
<dbReference type="UniPathway" id="UPA00904">
    <property type="reaction ID" value="UER00874"/>
</dbReference>
<dbReference type="InterPro" id="IPR005251">
    <property type="entry name" value="IF-M1Pi"/>
</dbReference>
<gene>
    <name evidence="3" type="primary">mtnA</name>
    <name evidence="4" type="ORF">AC812_16920</name>
</gene>
<dbReference type="PANTHER" id="PTHR43475:SF1">
    <property type="entry name" value="METHYLTHIORIBOSE-1-PHOSPHATE ISOMERASE"/>
    <property type="match status" value="1"/>
</dbReference>
<organism evidence="4 5">
    <name type="scientific">Bellilinea caldifistulae</name>
    <dbReference type="NCBI Taxonomy" id="360411"/>
    <lineage>
        <taxon>Bacteria</taxon>
        <taxon>Bacillati</taxon>
        <taxon>Chloroflexota</taxon>
        <taxon>Anaerolineae</taxon>
        <taxon>Anaerolineales</taxon>
        <taxon>Anaerolineaceae</taxon>
        <taxon>Bellilinea</taxon>
    </lineage>
</organism>
<accession>A0A0P6X944</accession>
<comment type="caution">
    <text evidence="4">The sequence shown here is derived from an EMBL/GenBank/DDBJ whole genome shotgun (WGS) entry which is preliminary data.</text>
</comment>
<dbReference type="AlphaFoldDB" id="A0A0P6X944"/>